<comment type="caution">
    <text evidence="1">The sequence shown here is derived from an EMBL/GenBank/DDBJ whole genome shotgun (WGS) entry which is preliminary data.</text>
</comment>
<reference evidence="1 2" key="1">
    <citation type="journal article" date="2017" name="Front. Microbiol.">
        <title>Labilibaculum manganireducens gen. nov., sp. nov. and Labilibaculum filiforme sp. nov., Novel Bacteroidetes Isolated from Subsurface Sediments of the Baltic Sea.</title>
        <authorList>
            <person name="Vandieken V."/>
            <person name="Marshall I.P."/>
            <person name="Niemann H."/>
            <person name="Engelen B."/>
            <person name="Cypionka H."/>
        </authorList>
    </citation>
    <scope>NUCLEOTIDE SEQUENCE [LARGE SCALE GENOMIC DNA]</scope>
    <source>
        <strain evidence="1 2">59.10-2M</strain>
    </source>
</reference>
<dbReference type="Proteomes" id="UP000233618">
    <property type="component" value="Unassembled WGS sequence"/>
</dbReference>
<proteinExistence type="predicted"/>
<accession>A0A2N3HYX1</accession>
<protein>
    <submittedName>
        <fullName evidence="1">Uncharacterized protein</fullName>
    </submittedName>
</protein>
<evidence type="ECO:0000313" key="1">
    <source>
        <dbReference type="EMBL" id="PKQ63270.1"/>
    </source>
</evidence>
<organism evidence="1 2">
    <name type="scientific">Labilibaculum manganireducens</name>
    <dbReference type="NCBI Taxonomy" id="1940525"/>
    <lineage>
        <taxon>Bacteria</taxon>
        <taxon>Pseudomonadati</taxon>
        <taxon>Bacteroidota</taxon>
        <taxon>Bacteroidia</taxon>
        <taxon>Marinilabiliales</taxon>
        <taxon>Marinifilaceae</taxon>
        <taxon>Labilibaculum</taxon>
    </lineage>
</organism>
<dbReference type="AlphaFoldDB" id="A0A2N3HYX1"/>
<keyword evidence="2" id="KW-1185">Reference proteome</keyword>
<sequence length="74" mass="8964">MYSFNFSISRFYNFFVEIETVGAQPMSFHFVSEINFKKFFLRSFKLSKLECNLFVKLAHFFWLESLKPLLFDVN</sequence>
<name>A0A2N3HYX1_9BACT</name>
<dbReference type="EMBL" id="MVDE01000030">
    <property type="protein sequence ID" value="PKQ63270.1"/>
    <property type="molecule type" value="Genomic_DNA"/>
</dbReference>
<gene>
    <name evidence="1" type="ORF">BZG01_16240</name>
</gene>
<evidence type="ECO:0000313" key="2">
    <source>
        <dbReference type="Proteomes" id="UP000233618"/>
    </source>
</evidence>